<dbReference type="RefSeq" id="WP_093518959.1">
    <property type="nucleotide sequence ID" value="NZ_FOSK01000004.1"/>
</dbReference>
<proteinExistence type="predicted"/>
<protein>
    <submittedName>
        <fullName evidence="1">Uncharacterized protein</fullName>
    </submittedName>
</protein>
<evidence type="ECO:0000313" key="1">
    <source>
        <dbReference type="EMBL" id="SFK36878.1"/>
    </source>
</evidence>
<name>A0A1I3YYG3_9HYPH</name>
<comment type="caution">
    <text evidence="1">The sequence shown here is derived from an EMBL/GenBank/DDBJ whole genome shotgun (WGS) entry which is preliminary data.</text>
</comment>
<reference evidence="1 2" key="1">
    <citation type="submission" date="2016-10" db="EMBL/GenBank/DDBJ databases">
        <authorList>
            <person name="Varghese N."/>
            <person name="Submissions S."/>
        </authorList>
    </citation>
    <scope>NUCLEOTIDE SEQUENCE [LARGE SCALE GENOMIC DNA]</scope>
    <source>
        <strain evidence="1 2">DSM 16392</strain>
    </source>
</reference>
<accession>A0A1I3YYG3</accession>
<dbReference type="Proteomes" id="UP000199598">
    <property type="component" value="Unassembled WGS sequence"/>
</dbReference>
<dbReference type="EMBL" id="FOSK01000004">
    <property type="protein sequence ID" value="SFK36878.1"/>
    <property type="molecule type" value="Genomic_DNA"/>
</dbReference>
<organism evidence="1 2">
    <name type="scientific">Pseudovibrio ascidiaceicola</name>
    <dbReference type="NCBI Taxonomy" id="285279"/>
    <lineage>
        <taxon>Bacteria</taxon>
        <taxon>Pseudomonadati</taxon>
        <taxon>Pseudomonadota</taxon>
        <taxon>Alphaproteobacteria</taxon>
        <taxon>Hyphomicrobiales</taxon>
        <taxon>Stappiaceae</taxon>
        <taxon>Pseudovibrio</taxon>
    </lineage>
</organism>
<evidence type="ECO:0000313" key="2">
    <source>
        <dbReference type="Proteomes" id="UP000199598"/>
    </source>
</evidence>
<keyword evidence="2" id="KW-1185">Reference proteome</keyword>
<gene>
    <name evidence="1" type="ORF">SAMN04488518_104307</name>
</gene>
<sequence>MDVSGARLSFSFTNFAGNNDPAPVMTQDEIAIGLLQDIVRFTPDNELRNASQGAKTAAENSNDPAKKAISKIFEVLVGLNLDAMDNVIQSYLSQQDRKAKAIQKFFDVSKDWTDPNSEVVFQEVMSAINASARTGDPIAIEIKKAMQDGTLQMEDMADYGFETKSDYIVYLNPDGEYVVGMSSITHVGEYASADSLFADLTYVNDEGRSIDKKTGHNAYYVQVAKNLAFYFTWP</sequence>